<dbReference type="RefSeq" id="XP_018701117.1">
    <property type="nucleotide sequence ID" value="XM_018851631.1"/>
</dbReference>
<dbReference type="EMBL" id="AZHB01000026">
    <property type="protein sequence ID" value="OAA55107.1"/>
    <property type="molecule type" value="Genomic_DNA"/>
</dbReference>
<dbReference type="SUPFAM" id="SSF56112">
    <property type="entry name" value="Protein kinase-like (PK-like)"/>
    <property type="match status" value="1"/>
</dbReference>
<comment type="caution">
    <text evidence="1">The sequence shown here is derived from an EMBL/GenBank/DDBJ whole genome shotgun (WGS) entry which is preliminary data.</text>
</comment>
<evidence type="ECO:0008006" key="3">
    <source>
        <dbReference type="Google" id="ProtNLM"/>
    </source>
</evidence>
<gene>
    <name evidence="1" type="ORF">ISF_08028</name>
</gene>
<evidence type="ECO:0000313" key="1">
    <source>
        <dbReference type="EMBL" id="OAA55107.1"/>
    </source>
</evidence>
<proteinExistence type="predicted"/>
<dbReference type="InterPro" id="IPR011009">
    <property type="entry name" value="Kinase-like_dom_sf"/>
</dbReference>
<evidence type="ECO:0000313" key="2">
    <source>
        <dbReference type="Proteomes" id="UP000076744"/>
    </source>
</evidence>
<dbReference type="Proteomes" id="UP000076744">
    <property type="component" value="Unassembled WGS sequence"/>
</dbReference>
<dbReference type="GeneID" id="30024320"/>
<keyword evidence="2" id="KW-1185">Reference proteome</keyword>
<accession>A0A167N426</accession>
<sequence>MTDLNYTEYLQSVYPGTTWETTRLTGGVVNSTHRATRLSGSAGPASLVLKHARSYVESVGPGLHFSTQRQAVEAAILKLWDEDGPLFESRKTVAPWKTPRLLRHDSGKESVLKLSVSDQEASILLLSDLGRLVNVVEFIKTAAKDAVATADKIAKLGRDTGSIMALVHSPETVRKIQAEQPQTYEKLSVSVSKGIVWEFAVLPIKERIKSYANADKLFTATAQEYNDPEYDYRPALSIGDFHPGSILLSDPAVAVDLTPALVDWEFGRANGRGVNGDVAQFLSSMRCEILDAQDDAALHALLVLYVTSFCSAYREAARLRVRRDVRDGNLQLLRSAFSLHGREDVNLAHDVYHASARRRDMIDVGVWYLERAGDSAEHFVSDANWEEIKKEDRCLLQSLFIME</sequence>
<dbReference type="AlphaFoldDB" id="A0A167N426"/>
<reference evidence="1 2" key="1">
    <citation type="journal article" date="2016" name="Genome Biol. Evol.">
        <title>Divergent and convergent evolution of fungal pathogenicity.</title>
        <authorList>
            <person name="Shang Y."/>
            <person name="Xiao G."/>
            <person name="Zheng P."/>
            <person name="Cen K."/>
            <person name="Zhan S."/>
            <person name="Wang C."/>
        </authorList>
    </citation>
    <scope>NUCLEOTIDE SEQUENCE [LARGE SCALE GENOMIC DNA]</scope>
    <source>
        <strain evidence="1 2">ARSEF 2679</strain>
    </source>
</reference>
<protein>
    <recommendedName>
        <fullName evidence="3">Protein kinase-like domain protein</fullName>
    </recommendedName>
</protein>
<name>A0A167N426_CORFA</name>
<dbReference type="Gene3D" id="3.30.200.20">
    <property type="entry name" value="Phosphorylase Kinase, domain 1"/>
    <property type="match status" value="1"/>
</dbReference>
<organism evidence="1 2">
    <name type="scientific">Cordyceps fumosorosea (strain ARSEF 2679)</name>
    <name type="common">Isaria fumosorosea</name>
    <dbReference type="NCBI Taxonomy" id="1081104"/>
    <lineage>
        <taxon>Eukaryota</taxon>
        <taxon>Fungi</taxon>
        <taxon>Dikarya</taxon>
        <taxon>Ascomycota</taxon>
        <taxon>Pezizomycotina</taxon>
        <taxon>Sordariomycetes</taxon>
        <taxon>Hypocreomycetidae</taxon>
        <taxon>Hypocreales</taxon>
        <taxon>Cordycipitaceae</taxon>
        <taxon>Cordyceps</taxon>
    </lineage>
</organism>
<dbReference type="OrthoDB" id="25129at2759"/>